<proteinExistence type="predicted"/>
<sequence length="320" mass="36123">MAYTNCDLILSVKDADDRDEWLKVRNMGIGGSDASVIMGLNSYKSPYQLWLEKIGEAAPEDLTGNPFVYWGQKNEANIADWFNEETGKKVQRLGTLRNKEYPFMIANVDRTVIGENAGLEIKTAGVSQYKKWKGDEIPDAYYCQCLHYMAVTGADYWYIAVLLGGNEARWKKIERNEDDIKVLIEKEKEFWNLVETKTPPPVDGSKSCASALGIYFKEDKGSEMVLPDEALPLIESVKLDKQTINKLKENIQLKENQLAEIMGNYETGRIGDYKVTFKTSTPRESISISKVKKADPGSYEALKAMGLVTLSKASRTLRVW</sequence>
<dbReference type="InterPro" id="IPR019080">
    <property type="entry name" value="YqaJ_viral_recombinase"/>
</dbReference>
<feature type="domain" description="YqaJ viral recombinase" evidence="2">
    <location>
        <begin position="20"/>
        <end position="154"/>
    </location>
</feature>
<dbReference type="InterPro" id="IPR011604">
    <property type="entry name" value="PDDEXK-like_dom_sf"/>
</dbReference>
<dbReference type="Pfam" id="PF09588">
    <property type="entry name" value="YqaJ"/>
    <property type="match status" value="1"/>
</dbReference>
<organism evidence="3">
    <name type="scientific">Myoviridae sp. ctpiG4</name>
    <dbReference type="NCBI Taxonomy" id="2826698"/>
    <lineage>
        <taxon>Viruses</taxon>
        <taxon>Duplodnaviria</taxon>
        <taxon>Heunggongvirae</taxon>
        <taxon>Uroviricota</taxon>
        <taxon>Caudoviricetes</taxon>
    </lineage>
</organism>
<dbReference type="InterPro" id="IPR051703">
    <property type="entry name" value="NF-kappa-B_Signaling_Reg"/>
</dbReference>
<dbReference type="Gene3D" id="3.90.320.10">
    <property type="match status" value="1"/>
</dbReference>
<dbReference type="InterPro" id="IPR017482">
    <property type="entry name" value="Lambda-type_endonuclease"/>
</dbReference>
<keyword evidence="3" id="KW-0378">Hydrolase</keyword>
<evidence type="ECO:0000259" key="2">
    <source>
        <dbReference type="Pfam" id="PF09588"/>
    </source>
</evidence>
<protein>
    <submittedName>
        <fullName evidence="3">Exonuclease</fullName>
    </submittedName>
</protein>
<keyword evidence="3" id="KW-0540">Nuclease</keyword>
<name>A0A8S5N3L2_9CAUD</name>
<dbReference type="NCBIfam" id="TIGR03033">
    <property type="entry name" value="phage_rel_nuc"/>
    <property type="match status" value="1"/>
</dbReference>
<keyword evidence="3" id="KW-0269">Exonuclease</keyword>
<reference evidence="3" key="1">
    <citation type="journal article" date="2021" name="Proc. Natl. Acad. Sci. U.S.A.">
        <title>A Catalog of Tens of Thousands of Viruses from Human Metagenomes Reveals Hidden Associations with Chronic Diseases.</title>
        <authorList>
            <person name="Tisza M.J."/>
            <person name="Buck C.B."/>
        </authorList>
    </citation>
    <scope>NUCLEOTIDE SEQUENCE</scope>
    <source>
        <strain evidence="3">CtpiG4</strain>
    </source>
</reference>
<dbReference type="GO" id="GO:0004527">
    <property type="term" value="F:exonuclease activity"/>
    <property type="evidence" value="ECO:0007669"/>
    <property type="project" value="UniProtKB-KW"/>
</dbReference>
<keyword evidence="1" id="KW-0175">Coiled coil</keyword>
<dbReference type="InterPro" id="IPR011335">
    <property type="entry name" value="Restrct_endonuc-II-like"/>
</dbReference>
<feature type="coiled-coil region" evidence="1">
    <location>
        <begin position="237"/>
        <end position="264"/>
    </location>
</feature>
<dbReference type="PANTHER" id="PTHR46609:SF6">
    <property type="entry name" value="EXONUCLEASE, PHAGE-TYPE_RECB, C-TERMINAL DOMAIN-CONTAINING PROTEIN-RELATED"/>
    <property type="match status" value="1"/>
</dbReference>
<dbReference type="EMBL" id="BK015050">
    <property type="protein sequence ID" value="DAD88927.1"/>
    <property type="molecule type" value="Genomic_DNA"/>
</dbReference>
<dbReference type="SUPFAM" id="SSF52980">
    <property type="entry name" value="Restriction endonuclease-like"/>
    <property type="match status" value="1"/>
</dbReference>
<evidence type="ECO:0000256" key="1">
    <source>
        <dbReference type="SAM" id="Coils"/>
    </source>
</evidence>
<accession>A0A8S5N3L2</accession>
<dbReference type="PANTHER" id="PTHR46609">
    <property type="entry name" value="EXONUCLEASE, PHAGE-TYPE/RECB, C-TERMINAL DOMAIN-CONTAINING PROTEIN"/>
    <property type="match status" value="1"/>
</dbReference>
<evidence type="ECO:0000313" key="3">
    <source>
        <dbReference type="EMBL" id="DAD88927.1"/>
    </source>
</evidence>